<comment type="caution">
    <text evidence="2">The sequence shown here is derived from an EMBL/GenBank/DDBJ whole genome shotgun (WGS) entry which is preliminary data.</text>
</comment>
<evidence type="ECO:0000313" key="2">
    <source>
        <dbReference type="EMBL" id="RXJ04362.1"/>
    </source>
</evidence>
<proteinExistence type="predicted"/>
<keyword evidence="1" id="KW-1133">Transmembrane helix</keyword>
<keyword evidence="1" id="KW-0472">Membrane</keyword>
<name>A0A4Q0VY68_9BACI</name>
<dbReference type="RefSeq" id="WP_129076709.1">
    <property type="nucleotide sequence ID" value="NZ_QOUX01000001.1"/>
</dbReference>
<dbReference type="EMBL" id="QOUX01000001">
    <property type="protein sequence ID" value="RXJ04362.1"/>
    <property type="molecule type" value="Genomic_DNA"/>
</dbReference>
<protein>
    <submittedName>
        <fullName evidence="2">Uncharacterized protein</fullName>
    </submittedName>
</protein>
<feature type="transmembrane region" description="Helical" evidence="1">
    <location>
        <begin position="32"/>
        <end position="52"/>
    </location>
</feature>
<feature type="transmembrane region" description="Helical" evidence="1">
    <location>
        <begin position="64"/>
        <end position="86"/>
    </location>
</feature>
<keyword evidence="3" id="KW-1185">Reference proteome</keyword>
<accession>A0A4Q0VY68</accession>
<evidence type="ECO:0000313" key="3">
    <source>
        <dbReference type="Proteomes" id="UP000290649"/>
    </source>
</evidence>
<gene>
    <name evidence="2" type="ORF">DS745_02970</name>
</gene>
<dbReference type="AlphaFoldDB" id="A0A4Q0VY68"/>
<dbReference type="Proteomes" id="UP000290649">
    <property type="component" value="Unassembled WGS sequence"/>
</dbReference>
<evidence type="ECO:0000256" key="1">
    <source>
        <dbReference type="SAM" id="Phobius"/>
    </source>
</evidence>
<keyword evidence="1" id="KW-0812">Transmembrane</keyword>
<organism evidence="2 3">
    <name type="scientific">Anaerobacillus alkaliphilus</name>
    <dbReference type="NCBI Taxonomy" id="1548597"/>
    <lineage>
        <taxon>Bacteria</taxon>
        <taxon>Bacillati</taxon>
        <taxon>Bacillota</taxon>
        <taxon>Bacilli</taxon>
        <taxon>Bacillales</taxon>
        <taxon>Bacillaceae</taxon>
        <taxon>Anaerobacillus</taxon>
    </lineage>
</organism>
<sequence length="89" mass="10350">MFYFFYVFSCMLVGLLTLLVQRKKYSHLGFGLLRAFMISVVGLLLPNLIIFYDQVFYLEVGFHLVHYGILLVISITISYFISRIVIATE</sequence>
<dbReference type="OrthoDB" id="9955541at2"/>
<reference evidence="2 3" key="1">
    <citation type="journal article" date="2019" name="Int. J. Syst. Evol. Microbiol.">
        <title>Anaerobacillus alkaliphilus sp. nov., a novel alkaliphilic and moderately halophilic bacterium.</title>
        <authorList>
            <person name="Borsodi A.K."/>
            <person name="Aszalos J.M."/>
            <person name="Bihari P."/>
            <person name="Nagy I."/>
            <person name="Schumann P."/>
            <person name="Sproer C."/>
            <person name="Kovacs A.L."/>
            <person name="Boka K."/>
            <person name="Dobosy P."/>
            <person name="Ovari M."/>
            <person name="Szili-Kovacs T."/>
            <person name="Toth E."/>
        </authorList>
    </citation>
    <scope>NUCLEOTIDE SEQUENCE [LARGE SCALE GENOMIC DNA]</scope>
    <source>
        <strain evidence="2 3">B16-10</strain>
    </source>
</reference>